<evidence type="ECO:0000313" key="2">
    <source>
        <dbReference type="EMBL" id="QIS01677.1"/>
    </source>
</evidence>
<feature type="region of interest" description="Disordered" evidence="1">
    <location>
        <begin position="1"/>
        <end position="24"/>
    </location>
</feature>
<feature type="region of interest" description="Disordered" evidence="1">
    <location>
        <begin position="42"/>
        <end position="67"/>
    </location>
</feature>
<feature type="compositionally biased region" description="Acidic residues" evidence="1">
    <location>
        <begin position="13"/>
        <end position="24"/>
    </location>
</feature>
<protein>
    <submittedName>
        <fullName evidence="2">Uncharacterized protein</fullName>
    </submittedName>
</protein>
<gene>
    <name evidence="2" type="ORF">F5X71_04565</name>
</gene>
<dbReference type="AlphaFoldDB" id="A0A6G9XL89"/>
<evidence type="ECO:0000313" key="3">
    <source>
        <dbReference type="Proteomes" id="UP000501705"/>
    </source>
</evidence>
<dbReference type="EMBL" id="CP046171">
    <property type="protein sequence ID" value="QIS01677.1"/>
    <property type="molecule type" value="Genomic_DNA"/>
</dbReference>
<accession>A0A6G9XL89</accession>
<feature type="compositionally biased region" description="Basic and acidic residues" evidence="1">
    <location>
        <begin position="46"/>
        <end position="57"/>
    </location>
</feature>
<dbReference type="Proteomes" id="UP000501705">
    <property type="component" value="Chromosome"/>
</dbReference>
<organism evidence="2 3">
    <name type="scientific">Nocardia brasiliensis</name>
    <dbReference type="NCBI Taxonomy" id="37326"/>
    <lineage>
        <taxon>Bacteria</taxon>
        <taxon>Bacillati</taxon>
        <taxon>Actinomycetota</taxon>
        <taxon>Actinomycetes</taxon>
        <taxon>Mycobacteriales</taxon>
        <taxon>Nocardiaceae</taxon>
        <taxon>Nocardia</taxon>
    </lineage>
</organism>
<reference evidence="2 3" key="1">
    <citation type="journal article" date="2019" name="ACS Chem. Biol.">
        <title>Identification and Mobilization of a Cryptic Antibiotic Biosynthesis Gene Locus from a Human-Pathogenic Nocardia Isolate.</title>
        <authorList>
            <person name="Herisse M."/>
            <person name="Ishida K."/>
            <person name="Porter J.L."/>
            <person name="Howden B."/>
            <person name="Hertweck C."/>
            <person name="Stinear T.P."/>
            <person name="Pidot S.J."/>
        </authorList>
    </citation>
    <scope>NUCLEOTIDE SEQUENCE [LARGE SCALE GENOMIC DNA]</scope>
    <source>
        <strain evidence="2 3">AUSMDU00024985</strain>
    </source>
</reference>
<evidence type="ECO:0000256" key="1">
    <source>
        <dbReference type="SAM" id="MobiDB-lite"/>
    </source>
</evidence>
<proteinExistence type="predicted"/>
<name>A0A6G9XL89_NOCBR</name>
<sequence>MSKEIAGKKFSSLEEEGLEPLSDEELERAEQMFAEARARIAAVPPEEPRQASRKFYDDTSGTEFEQR</sequence>
<dbReference type="RefSeq" id="WP_167460804.1">
    <property type="nucleotide sequence ID" value="NZ_CP046171.1"/>
</dbReference>